<evidence type="ECO:0000256" key="4">
    <source>
        <dbReference type="ARBA" id="ARBA00022741"/>
    </source>
</evidence>
<dbReference type="Pfam" id="PF12804">
    <property type="entry name" value="NTP_transf_3"/>
    <property type="match status" value="1"/>
</dbReference>
<protein>
    <submittedName>
        <fullName evidence="9">Molybdenum cofactor guanylyltransferase</fullName>
    </submittedName>
</protein>
<dbReference type="OrthoDB" id="9788394at2"/>
<keyword evidence="1" id="KW-0963">Cytoplasm</keyword>
<keyword evidence="3" id="KW-0479">Metal-binding</keyword>
<evidence type="ECO:0000256" key="2">
    <source>
        <dbReference type="ARBA" id="ARBA00022679"/>
    </source>
</evidence>
<dbReference type="Gene3D" id="3.90.550.10">
    <property type="entry name" value="Spore Coat Polysaccharide Biosynthesis Protein SpsA, Chain A"/>
    <property type="match status" value="1"/>
</dbReference>
<evidence type="ECO:0000313" key="12">
    <source>
        <dbReference type="Proteomes" id="UP000297429"/>
    </source>
</evidence>
<evidence type="ECO:0000259" key="8">
    <source>
        <dbReference type="Pfam" id="PF12804"/>
    </source>
</evidence>
<dbReference type="Proteomes" id="UP000273898">
    <property type="component" value="Unassembled WGS sequence"/>
</dbReference>
<evidence type="ECO:0000313" key="11">
    <source>
        <dbReference type="Proteomes" id="UP000273898"/>
    </source>
</evidence>
<dbReference type="SUPFAM" id="SSF53448">
    <property type="entry name" value="Nucleotide-diphospho-sugar transferases"/>
    <property type="match status" value="1"/>
</dbReference>
<keyword evidence="12" id="KW-1185">Reference proteome</keyword>
<name>A0A497XXW4_9SPHI</name>
<keyword evidence="5" id="KW-0460">Magnesium</keyword>
<evidence type="ECO:0000256" key="5">
    <source>
        <dbReference type="ARBA" id="ARBA00022842"/>
    </source>
</evidence>
<organism evidence="9 11">
    <name type="scientific">Pedobacter alluvionis</name>
    <dbReference type="NCBI Taxonomy" id="475253"/>
    <lineage>
        <taxon>Bacteria</taxon>
        <taxon>Pseudomonadati</taxon>
        <taxon>Bacteroidota</taxon>
        <taxon>Sphingobacteriia</taxon>
        <taxon>Sphingobacteriales</taxon>
        <taxon>Sphingobacteriaceae</taxon>
        <taxon>Pedobacter</taxon>
    </lineage>
</organism>
<dbReference type="InterPro" id="IPR029044">
    <property type="entry name" value="Nucleotide-diphossugar_trans"/>
</dbReference>
<proteinExistence type="predicted"/>
<comment type="caution">
    <text evidence="9">The sequence shown here is derived from an EMBL/GenBank/DDBJ whole genome shotgun (WGS) entry which is preliminary data.</text>
</comment>
<keyword evidence="2 9" id="KW-0808">Transferase</keyword>
<reference evidence="10 12" key="2">
    <citation type="submission" date="2019-03" db="EMBL/GenBank/DDBJ databases">
        <authorList>
            <person name="He R.-H."/>
        </authorList>
    </citation>
    <scope>NUCLEOTIDE SEQUENCE [LARGE SCALE GENOMIC DNA]</scope>
    <source>
        <strain evidence="10 12">DSM 19624</strain>
    </source>
</reference>
<gene>
    <name evidence="9" type="ORF">BCL90_3386</name>
    <name evidence="10" type="ORF">E3V97_18435</name>
</gene>
<dbReference type="PANTHER" id="PTHR19136:SF81">
    <property type="entry name" value="MOLYBDENUM COFACTOR GUANYLYLTRANSFERASE"/>
    <property type="match status" value="1"/>
</dbReference>
<dbReference type="CDD" id="cd02503">
    <property type="entry name" value="MobA"/>
    <property type="match status" value="1"/>
</dbReference>
<dbReference type="PANTHER" id="PTHR19136">
    <property type="entry name" value="MOLYBDENUM COFACTOR GUANYLYLTRANSFERASE"/>
    <property type="match status" value="1"/>
</dbReference>
<keyword evidence="4" id="KW-0547">Nucleotide-binding</keyword>
<evidence type="ECO:0000256" key="3">
    <source>
        <dbReference type="ARBA" id="ARBA00022723"/>
    </source>
</evidence>
<reference evidence="9 11" key="1">
    <citation type="submission" date="2018-10" db="EMBL/GenBank/DDBJ databases">
        <title>Genomic Encyclopedia of Archaeal and Bacterial Type Strains, Phase II (KMG-II): from individual species to whole genera.</title>
        <authorList>
            <person name="Goeker M."/>
        </authorList>
    </citation>
    <scope>NUCLEOTIDE SEQUENCE [LARGE SCALE GENOMIC DNA]</scope>
    <source>
        <strain evidence="9 11">DSM 19624</strain>
    </source>
</reference>
<evidence type="ECO:0000313" key="10">
    <source>
        <dbReference type="EMBL" id="TFB30150.1"/>
    </source>
</evidence>
<dbReference type="GO" id="GO:0005525">
    <property type="term" value="F:GTP binding"/>
    <property type="evidence" value="ECO:0007669"/>
    <property type="project" value="UniProtKB-KW"/>
</dbReference>
<evidence type="ECO:0000313" key="9">
    <source>
        <dbReference type="EMBL" id="RLJ75040.1"/>
    </source>
</evidence>
<evidence type="ECO:0000256" key="1">
    <source>
        <dbReference type="ARBA" id="ARBA00022490"/>
    </source>
</evidence>
<dbReference type="AlphaFoldDB" id="A0A497XXW4"/>
<dbReference type="Proteomes" id="UP000297429">
    <property type="component" value="Unassembled WGS sequence"/>
</dbReference>
<dbReference type="GO" id="GO:0046872">
    <property type="term" value="F:metal ion binding"/>
    <property type="evidence" value="ECO:0007669"/>
    <property type="project" value="UniProtKB-KW"/>
</dbReference>
<dbReference type="GO" id="GO:0016779">
    <property type="term" value="F:nucleotidyltransferase activity"/>
    <property type="evidence" value="ECO:0007669"/>
    <property type="project" value="UniProtKB-KW"/>
</dbReference>
<dbReference type="InterPro" id="IPR013482">
    <property type="entry name" value="Molybde_CF_guanTrfase"/>
</dbReference>
<keyword evidence="6" id="KW-0342">GTP-binding</keyword>
<dbReference type="EMBL" id="RCCK01000012">
    <property type="protein sequence ID" value="RLJ75040.1"/>
    <property type="molecule type" value="Genomic_DNA"/>
</dbReference>
<evidence type="ECO:0000256" key="7">
    <source>
        <dbReference type="ARBA" id="ARBA00023150"/>
    </source>
</evidence>
<evidence type="ECO:0000256" key="6">
    <source>
        <dbReference type="ARBA" id="ARBA00023134"/>
    </source>
</evidence>
<dbReference type="InterPro" id="IPR025877">
    <property type="entry name" value="MobA-like_NTP_Trfase"/>
</dbReference>
<dbReference type="GO" id="GO:0006777">
    <property type="term" value="P:Mo-molybdopterin cofactor biosynthetic process"/>
    <property type="evidence" value="ECO:0007669"/>
    <property type="project" value="UniProtKB-KW"/>
</dbReference>
<keyword evidence="7" id="KW-0501">Molybdenum cofactor biosynthesis</keyword>
<accession>A0A497XXW4</accession>
<keyword evidence="9" id="KW-0548">Nucleotidyltransferase</keyword>
<dbReference type="RefSeq" id="WP_121285013.1">
    <property type="nucleotide sequence ID" value="NZ_RCCK01000012.1"/>
</dbReference>
<sequence length="199" mass="22591">MLGIVLCGGQSLRMGTDKGLLKHQDKLWTQVAADKLISLNLPVKFSINPLQHHIYTGYFGDQQLIVDDPSLDVRGPLLGVLSAHLSNPEEDLFLLACDILLMETRLLEKLIHSAKADGTFDAYIFTKDGRQEPLCGIYKAEGLRNIINLLKSNGLARHSMKYTLSNFRVCEISVDDHEYRYFGNFNSQEEIKRYRHPDL</sequence>
<feature type="domain" description="MobA-like NTP transferase" evidence="8">
    <location>
        <begin position="3"/>
        <end position="157"/>
    </location>
</feature>
<dbReference type="EMBL" id="SOPX01000003">
    <property type="protein sequence ID" value="TFB30150.1"/>
    <property type="molecule type" value="Genomic_DNA"/>
</dbReference>